<dbReference type="GO" id="GO:0008540">
    <property type="term" value="C:proteasome regulatory particle, base subcomplex"/>
    <property type="evidence" value="ECO:0007669"/>
    <property type="project" value="TreeGrafter"/>
</dbReference>
<sequence>MTLEATVVILDNSDWMRNGDYTPSRLEAQADAVNAVFQVKTRSHPENTVGIMTMAGKGPEVLTTLTGDIGKILNALHRTTASGKVDLLAGIGVAQLVLKHRRDRNQRQRVIAFVGSPVTDDEASLVRLAKKLKKNNVAVDIVSFGEDIQNRGKLESFVNNVNSGDNSHLVSIPPGPHLLSDLLHASPILSSGEGPSGGFGGSGGAGNDFEFGIDPSMDPELAMALRISLEEEQARQAAAAAAAAATAAGGDHSTTAADTTNIPAAEVAVVCAGPEVTMMDEELTEEEQIARAIEMSLQQPQAEASDPTADFVSNILSGLPNVDPNDPQVQEALSKAREEGNDGDKKEGEH</sequence>
<dbReference type="SUPFAM" id="SSF53300">
    <property type="entry name" value="vWA-like"/>
    <property type="match status" value="1"/>
</dbReference>
<organism evidence="5 6">
    <name type="scientific">Thamnocephalis sphaerospora</name>
    <dbReference type="NCBI Taxonomy" id="78915"/>
    <lineage>
        <taxon>Eukaryota</taxon>
        <taxon>Fungi</taxon>
        <taxon>Fungi incertae sedis</taxon>
        <taxon>Zoopagomycota</taxon>
        <taxon>Zoopagomycotina</taxon>
        <taxon>Zoopagomycetes</taxon>
        <taxon>Zoopagales</taxon>
        <taxon>Sigmoideomycetaceae</taxon>
        <taxon>Thamnocephalis</taxon>
    </lineage>
</organism>
<dbReference type="GO" id="GO:0036435">
    <property type="term" value="F:K48-linked polyubiquitin modification-dependent protein binding"/>
    <property type="evidence" value="ECO:0007669"/>
    <property type="project" value="UniProtKB-ARBA"/>
</dbReference>
<feature type="domain" description="VWFA" evidence="4">
    <location>
        <begin position="5"/>
        <end position="186"/>
    </location>
</feature>
<comment type="similarity">
    <text evidence="1">Belongs to the proteasome subunit S5A family.</text>
</comment>
<accession>A0A4P9XX03</accession>
<dbReference type="GO" id="GO:0005634">
    <property type="term" value="C:nucleus"/>
    <property type="evidence" value="ECO:0007669"/>
    <property type="project" value="TreeGrafter"/>
</dbReference>
<proteinExistence type="inferred from homology"/>
<evidence type="ECO:0000259" key="4">
    <source>
        <dbReference type="PROSITE" id="PS50234"/>
    </source>
</evidence>
<reference evidence="6" key="1">
    <citation type="journal article" date="2018" name="Nat. Microbiol.">
        <title>Leveraging single-cell genomics to expand the fungal tree of life.</title>
        <authorList>
            <person name="Ahrendt S.R."/>
            <person name="Quandt C.A."/>
            <person name="Ciobanu D."/>
            <person name="Clum A."/>
            <person name="Salamov A."/>
            <person name="Andreopoulos B."/>
            <person name="Cheng J.F."/>
            <person name="Woyke T."/>
            <person name="Pelin A."/>
            <person name="Henrissat B."/>
            <person name="Reynolds N.K."/>
            <person name="Benny G.L."/>
            <person name="Smith M.E."/>
            <person name="James T.Y."/>
            <person name="Grigoriev I.V."/>
        </authorList>
    </citation>
    <scope>NUCLEOTIDE SEQUENCE [LARGE SCALE GENOMIC DNA]</scope>
    <source>
        <strain evidence="6">RSA 1356</strain>
    </source>
</reference>
<dbReference type="Gene3D" id="3.40.50.410">
    <property type="entry name" value="von Willebrand factor, type A domain"/>
    <property type="match status" value="1"/>
</dbReference>
<dbReference type="Proteomes" id="UP000271241">
    <property type="component" value="Unassembled WGS sequence"/>
</dbReference>
<evidence type="ECO:0000256" key="3">
    <source>
        <dbReference type="SAM" id="MobiDB-lite"/>
    </source>
</evidence>
<dbReference type="Pfam" id="PF02809">
    <property type="entry name" value="UIM"/>
    <property type="match status" value="2"/>
</dbReference>
<protein>
    <recommendedName>
        <fullName evidence="4">VWFA domain-containing protein</fullName>
    </recommendedName>
</protein>
<feature type="region of interest" description="Disordered" evidence="3">
    <location>
        <begin position="190"/>
        <end position="213"/>
    </location>
</feature>
<dbReference type="FunFam" id="3.40.50.410:FF:000005">
    <property type="entry name" value="26S proteasome non-ATPase regulatory subunit 4"/>
    <property type="match status" value="1"/>
</dbReference>
<dbReference type="Gene3D" id="1.10.287.3990">
    <property type="match status" value="1"/>
</dbReference>
<dbReference type="CDD" id="cd01452">
    <property type="entry name" value="VWA_26S_proteasome_subunit"/>
    <property type="match status" value="1"/>
</dbReference>
<evidence type="ECO:0000313" key="6">
    <source>
        <dbReference type="Proteomes" id="UP000271241"/>
    </source>
</evidence>
<dbReference type="GO" id="GO:0005829">
    <property type="term" value="C:cytosol"/>
    <property type="evidence" value="ECO:0007669"/>
    <property type="project" value="TreeGrafter"/>
</dbReference>
<feature type="compositionally biased region" description="Basic and acidic residues" evidence="3">
    <location>
        <begin position="334"/>
        <end position="350"/>
    </location>
</feature>
<dbReference type="OrthoDB" id="1731724at2759"/>
<dbReference type="InterPro" id="IPR027040">
    <property type="entry name" value="PSMD4"/>
</dbReference>
<evidence type="ECO:0000313" key="5">
    <source>
        <dbReference type="EMBL" id="RKP10885.1"/>
    </source>
</evidence>
<dbReference type="PANTHER" id="PTHR10223:SF0">
    <property type="entry name" value="26S PROTEASOME NON-ATPASE REGULATORY SUBUNIT 4"/>
    <property type="match status" value="1"/>
</dbReference>
<dbReference type="InterPro" id="IPR002035">
    <property type="entry name" value="VWF_A"/>
</dbReference>
<dbReference type="Pfam" id="PF13519">
    <property type="entry name" value="VWA_2"/>
    <property type="match status" value="1"/>
</dbReference>
<evidence type="ECO:0000256" key="2">
    <source>
        <dbReference type="ARBA" id="ARBA00022942"/>
    </source>
</evidence>
<feature type="compositionally biased region" description="Gly residues" evidence="3">
    <location>
        <begin position="194"/>
        <end position="206"/>
    </location>
</feature>
<dbReference type="InterPro" id="IPR036465">
    <property type="entry name" value="vWFA_dom_sf"/>
</dbReference>
<keyword evidence="6" id="KW-1185">Reference proteome</keyword>
<dbReference type="PROSITE" id="PS50234">
    <property type="entry name" value="VWFA"/>
    <property type="match status" value="1"/>
</dbReference>
<dbReference type="PANTHER" id="PTHR10223">
    <property type="entry name" value="26S PROTEASOME NON-ATPASE REGULATORY SUBUNIT 4"/>
    <property type="match status" value="1"/>
</dbReference>
<name>A0A4P9XX03_9FUNG</name>
<dbReference type="STRING" id="78915.A0A4P9XX03"/>
<dbReference type="AlphaFoldDB" id="A0A4P9XX03"/>
<feature type="region of interest" description="Disordered" evidence="3">
    <location>
        <begin position="298"/>
        <end position="350"/>
    </location>
</feature>
<dbReference type="PROSITE" id="PS50330">
    <property type="entry name" value="UIM"/>
    <property type="match status" value="2"/>
</dbReference>
<dbReference type="GO" id="GO:0043161">
    <property type="term" value="P:proteasome-mediated ubiquitin-dependent protein catabolic process"/>
    <property type="evidence" value="ECO:0007669"/>
    <property type="project" value="TreeGrafter"/>
</dbReference>
<dbReference type="EMBL" id="KZ992433">
    <property type="protein sequence ID" value="RKP10885.1"/>
    <property type="molecule type" value="Genomic_DNA"/>
</dbReference>
<dbReference type="InterPro" id="IPR003903">
    <property type="entry name" value="UIM_dom"/>
</dbReference>
<evidence type="ECO:0000256" key="1">
    <source>
        <dbReference type="ARBA" id="ARBA00005574"/>
    </source>
</evidence>
<keyword evidence="2" id="KW-0647">Proteasome</keyword>
<dbReference type="SMART" id="SM00726">
    <property type="entry name" value="UIM"/>
    <property type="match status" value="2"/>
</dbReference>
<gene>
    <name evidence="5" type="ORF">THASP1DRAFT_33979</name>
</gene>
<dbReference type="SMART" id="SM00327">
    <property type="entry name" value="VWA"/>
    <property type="match status" value="1"/>
</dbReference>